<dbReference type="FunFam" id="1.10.275.10:FF:000001">
    <property type="entry name" value="Fumarate hydratase, mitochondrial"/>
    <property type="match status" value="1"/>
</dbReference>
<dbReference type="InterPro" id="IPR022761">
    <property type="entry name" value="Fumarate_lyase_N"/>
</dbReference>
<evidence type="ECO:0000313" key="5">
    <source>
        <dbReference type="EMBL" id="SVA68967.1"/>
    </source>
</evidence>
<protein>
    <recommendedName>
        <fullName evidence="2">fumarate hydratase</fullName>
        <ecNumber evidence="2">4.2.1.2</ecNumber>
    </recommendedName>
</protein>
<organism evidence="5">
    <name type="scientific">marine metagenome</name>
    <dbReference type="NCBI Taxonomy" id="408172"/>
    <lineage>
        <taxon>unclassified sequences</taxon>
        <taxon>metagenomes</taxon>
        <taxon>ecological metagenomes</taxon>
    </lineage>
</organism>
<evidence type="ECO:0000259" key="4">
    <source>
        <dbReference type="Pfam" id="PF00206"/>
    </source>
</evidence>
<dbReference type="Gene3D" id="1.20.200.10">
    <property type="entry name" value="Fumarase/aspartase (Central domain)"/>
    <property type="match status" value="1"/>
</dbReference>
<feature type="non-terminal residue" evidence="5">
    <location>
        <position position="306"/>
    </location>
</feature>
<feature type="compositionally biased region" description="Polar residues" evidence="3">
    <location>
        <begin position="1"/>
        <end position="11"/>
    </location>
</feature>
<comment type="similarity">
    <text evidence="1">Belongs to the class-II fumarase/aspartase family. Fumarase subfamily.</text>
</comment>
<reference evidence="5" key="1">
    <citation type="submission" date="2018-05" db="EMBL/GenBank/DDBJ databases">
        <authorList>
            <person name="Lanie J.A."/>
            <person name="Ng W.-L."/>
            <person name="Kazmierczak K.M."/>
            <person name="Andrzejewski T.M."/>
            <person name="Davidsen T.M."/>
            <person name="Wayne K.J."/>
            <person name="Tettelin H."/>
            <person name="Glass J.I."/>
            <person name="Rusch D."/>
            <person name="Podicherti R."/>
            <person name="Tsui H.-C.T."/>
            <person name="Winkler M.E."/>
        </authorList>
    </citation>
    <scope>NUCLEOTIDE SEQUENCE</scope>
</reference>
<feature type="domain" description="Fumarate lyase N-terminal" evidence="4">
    <location>
        <begin position="21"/>
        <end position="306"/>
    </location>
</feature>
<dbReference type="SUPFAM" id="SSF48557">
    <property type="entry name" value="L-aspartase-like"/>
    <property type="match status" value="1"/>
</dbReference>
<dbReference type="Pfam" id="PF00206">
    <property type="entry name" value="Lyase_1"/>
    <property type="match status" value="1"/>
</dbReference>
<dbReference type="GO" id="GO:0004333">
    <property type="term" value="F:fumarate hydratase activity"/>
    <property type="evidence" value="ECO:0007669"/>
    <property type="project" value="UniProtKB-EC"/>
</dbReference>
<accession>A0A381XXR0</accession>
<dbReference type="PANTHER" id="PTHR11444:SF22">
    <property type="entry name" value="FUMARATE HYDRATASE CLASS II"/>
    <property type="match status" value="1"/>
</dbReference>
<feature type="region of interest" description="Disordered" evidence="3">
    <location>
        <begin position="1"/>
        <end position="22"/>
    </location>
</feature>
<sequence length="306" mass="33030">MNEVSMSSVESNCRKERDSMGSMDVPSSAYYGASTMRAVMNFPISNLRFSRTYIRSLALIKGAASQVNVELGLLGKVIGDAVSVAAAEVARGELDRGFVIDIFQTGSGTSTNMNANEVIANRAGELLGAARGKGKIHPNDHVNMCQSSNDVIPTAIHLAALIDIEERLIPSLKMLERSLMGKSENFWSIVKTGRTHLQDATPVRLGQEFYGYGGQISRAIKRLGYAQLELNEVALGGTAVGTGINAHPEFAKRVCALISENTGIKIQETTNHFQAQNTIDAIVATSGILRTVAISLYKIANDIRWL</sequence>
<dbReference type="InterPro" id="IPR005677">
    <property type="entry name" value="Fum_hydII"/>
</dbReference>
<evidence type="ECO:0000256" key="2">
    <source>
        <dbReference type="ARBA" id="ARBA00012921"/>
    </source>
</evidence>
<evidence type="ECO:0000256" key="3">
    <source>
        <dbReference type="SAM" id="MobiDB-lite"/>
    </source>
</evidence>
<dbReference type="InterPro" id="IPR024083">
    <property type="entry name" value="Fumarase/histidase_N"/>
</dbReference>
<dbReference type="PRINTS" id="PR00149">
    <property type="entry name" value="FUMRATELYASE"/>
</dbReference>
<gene>
    <name evidence="5" type="ORF">METZ01_LOCUS121821</name>
</gene>
<dbReference type="GO" id="GO:0006106">
    <property type="term" value="P:fumarate metabolic process"/>
    <property type="evidence" value="ECO:0007669"/>
    <property type="project" value="InterPro"/>
</dbReference>
<dbReference type="InterPro" id="IPR000362">
    <property type="entry name" value="Fumarate_lyase_fam"/>
</dbReference>
<dbReference type="AlphaFoldDB" id="A0A381XXR0"/>
<name>A0A381XXR0_9ZZZZ</name>
<dbReference type="EC" id="4.2.1.2" evidence="2"/>
<dbReference type="EMBL" id="UINC01016589">
    <property type="protein sequence ID" value="SVA68967.1"/>
    <property type="molecule type" value="Genomic_DNA"/>
</dbReference>
<evidence type="ECO:0000256" key="1">
    <source>
        <dbReference type="ARBA" id="ARBA00009084"/>
    </source>
</evidence>
<dbReference type="PANTHER" id="PTHR11444">
    <property type="entry name" value="ASPARTATEAMMONIA/ARGININOSUCCINATE/ADENYLOSUCCINATE LYASE"/>
    <property type="match status" value="1"/>
</dbReference>
<proteinExistence type="inferred from homology"/>
<dbReference type="Gene3D" id="1.10.275.10">
    <property type="entry name" value="Fumarase/aspartase (N-terminal domain)"/>
    <property type="match status" value="1"/>
</dbReference>
<dbReference type="InterPro" id="IPR008948">
    <property type="entry name" value="L-Aspartase-like"/>
</dbReference>